<name>A0ABY9L115_9BACI</name>
<keyword evidence="1" id="KW-0812">Transmembrane</keyword>
<dbReference type="EMBL" id="CP129113">
    <property type="protein sequence ID" value="WLV25503.1"/>
    <property type="molecule type" value="Genomic_DNA"/>
</dbReference>
<feature type="transmembrane region" description="Helical" evidence="1">
    <location>
        <begin position="51"/>
        <end position="77"/>
    </location>
</feature>
<evidence type="ECO:0000313" key="2">
    <source>
        <dbReference type="EMBL" id="WLV25503.1"/>
    </source>
</evidence>
<keyword evidence="3" id="KW-1185">Reference proteome</keyword>
<sequence length="182" mass="20997">MNCWKSVNMNKEYGQERRYFVSFLLGLFMFILLYVPISIFHHKAFTNDGAFFPFAVIFLLMPTIYSLLHLVPCILLGKQIRIVQRWKLKIFPVFYFCTKNHLSKPVSMLTALSPTILFTVPGLISSLVLKDFYVYTLILTAANIGLSLKDFIYTGHLLRAPKRSMVANRTCGMDILIEQDTQ</sequence>
<proteinExistence type="predicted"/>
<dbReference type="InterPro" id="IPR021683">
    <property type="entry name" value="DUF3267"/>
</dbReference>
<accession>A0ABY9L115</accession>
<dbReference type="RefSeq" id="WP_348029293.1">
    <property type="nucleotide sequence ID" value="NZ_CP129113.1"/>
</dbReference>
<keyword evidence="1" id="KW-0472">Membrane</keyword>
<organism evidence="2 3">
    <name type="scientific">Aciduricibacillus chroicocephali</name>
    <dbReference type="NCBI Taxonomy" id="3054939"/>
    <lineage>
        <taxon>Bacteria</taxon>
        <taxon>Bacillati</taxon>
        <taxon>Bacillota</taxon>
        <taxon>Bacilli</taxon>
        <taxon>Bacillales</taxon>
        <taxon>Bacillaceae</taxon>
        <taxon>Aciduricibacillus</taxon>
    </lineage>
</organism>
<feature type="transmembrane region" description="Helical" evidence="1">
    <location>
        <begin position="20"/>
        <end position="39"/>
    </location>
</feature>
<evidence type="ECO:0000256" key="1">
    <source>
        <dbReference type="SAM" id="Phobius"/>
    </source>
</evidence>
<keyword evidence="1" id="KW-1133">Transmembrane helix</keyword>
<protein>
    <submittedName>
        <fullName evidence="2">DUF3267 domain-containing protein</fullName>
    </submittedName>
</protein>
<feature type="transmembrane region" description="Helical" evidence="1">
    <location>
        <begin position="132"/>
        <end position="153"/>
    </location>
</feature>
<dbReference type="Pfam" id="PF11667">
    <property type="entry name" value="DUF3267"/>
    <property type="match status" value="1"/>
</dbReference>
<feature type="transmembrane region" description="Helical" evidence="1">
    <location>
        <begin position="106"/>
        <end position="126"/>
    </location>
</feature>
<dbReference type="Proteomes" id="UP001180087">
    <property type="component" value="Chromosome"/>
</dbReference>
<reference evidence="2" key="1">
    <citation type="submission" date="2023-06" db="EMBL/GenBank/DDBJ databases">
        <title>A Treasure from Seagulls: Isolation and Description of Aciduricobacillus qingdaonensis gen. nov., sp. nov., a Rare Obligately Uric Acid-utilizing Member in the Family Bacillaceae.</title>
        <authorList>
            <person name="Liu W."/>
            <person name="Wang B."/>
        </authorList>
    </citation>
    <scope>NUCLEOTIDE SEQUENCE</scope>
    <source>
        <strain evidence="2">44XB</strain>
    </source>
</reference>
<evidence type="ECO:0000313" key="3">
    <source>
        <dbReference type="Proteomes" id="UP001180087"/>
    </source>
</evidence>
<gene>
    <name evidence="2" type="ORF">QR721_04640</name>
</gene>